<keyword evidence="4 8" id="KW-0028">Amino-acid biosynthesis</keyword>
<dbReference type="EMBL" id="SNXC01000016">
    <property type="protein sequence ID" value="TDO95547.1"/>
    <property type="molecule type" value="Genomic_DNA"/>
</dbReference>
<keyword evidence="14" id="KW-1185">Reference proteome</keyword>
<accession>A0A4R6M2R4</accession>
<evidence type="ECO:0000259" key="12">
    <source>
        <dbReference type="Pfam" id="PF14748"/>
    </source>
</evidence>
<dbReference type="Gene3D" id="3.40.50.720">
    <property type="entry name" value="NAD(P)-binding Rossmann-like Domain"/>
    <property type="match status" value="1"/>
</dbReference>
<dbReference type="Pfam" id="PF03807">
    <property type="entry name" value="F420_oxidored"/>
    <property type="match status" value="1"/>
</dbReference>
<reference evidence="13 14" key="1">
    <citation type="submission" date="2019-03" db="EMBL/GenBank/DDBJ databases">
        <title>Genomic Encyclopedia of Type Strains, Phase III (KMG-III): the genomes of soil and plant-associated and newly described type strains.</title>
        <authorList>
            <person name="Whitman W."/>
        </authorList>
    </citation>
    <scope>NUCLEOTIDE SEQUENCE [LARGE SCALE GENOMIC DNA]</scope>
    <source>
        <strain evidence="13 14">CECT 7378</strain>
    </source>
</reference>
<protein>
    <recommendedName>
        <fullName evidence="8 9">Pyrroline-5-carboxylate reductase</fullName>
        <shortName evidence="8">P5C reductase</shortName>
        <shortName evidence="8">P5CR</shortName>
        <ecNumber evidence="8 9">1.5.1.2</ecNumber>
    </recommendedName>
    <alternativeName>
        <fullName evidence="8">PCA reductase</fullName>
    </alternativeName>
</protein>
<dbReference type="SUPFAM" id="SSF48179">
    <property type="entry name" value="6-phosphogluconate dehydrogenase C-terminal domain-like"/>
    <property type="match status" value="1"/>
</dbReference>
<dbReference type="OrthoDB" id="9805754at2"/>
<dbReference type="Gene3D" id="1.10.3730.10">
    <property type="entry name" value="ProC C-terminal domain-like"/>
    <property type="match status" value="1"/>
</dbReference>
<dbReference type="EC" id="1.5.1.2" evidence="8 9"/>
<feature type="binding site" evidence="10">
    <location>
        <position position="56"/>
    </location>
    <ligand>
        <name>NADPH</name>
        <dbReference type="ChEBI" id="CHEBI:57783"/>
    </ligand>
</feature>
<dbReference type="GO" id="GO:0055129">
    <property type="term" value="P:L-proline biosynthetic process"/>
    <property type="evidence" value="ECO:0007669"/>
    <property type="project" value="UniProtKB-UniRule"/>
</dbReference>
<evidence type="ECO:0000256" key="5">
    <source>
        <dbReference type="ARBA" id="ARBA00022650"/>
    </source>
</evidence>
<dbReference type="UniPathway" id="UPA00098">
    <property type="reaction ID" value="UER00361"/>
</dbReference>
<dbReference type="Proteomes" id="UP000294656">
    <property type="component" value="Unassembled WGS sequence"/>
</dbReference>
<comment type="subcellular location">
    <subcellularLocation>
        <location evidence="1 8">Cytoplasm</location>
    </subcellularLocation>
</comment>
<gene>
    <name evidence="8" type="primary">proC</name>
    <name evidence="13" type="ORF">DFP79_3478</name>
</gene>
<evidence type="ECO:0000256" key="8">
    <source>
        <dbReference type="HAMAP-Rule" id="MF_01925"/>
    </source>
</evidence>
<evidence type="ECO:0000256" key="10">
    <source>
        <dbReference type="PIRSR" id="PIRSR000193-1"/>
    </source>
</evidence>
<evidence type="ECO:0000256" key="9">
    <source>
        <dbReference type="NCBIfam" id="TIGR00112"/>
    </source>
</evidence>
<feature type="binding site" evidence="10">
    <location>
        <begin position="8"/>
        <end position="13"/>
    </location>
    <ligand>
        <name>NADP(+)</name>
        <dbReference type="ChEBI" id="CHEBI:58349"/>
    </ligand>
</feature>
<dbReference type="FunFam" id="1.10.3730.10:FF:000001">
    <property type="entry name" value="Pyrroline-5-carboxylate reductase"/>
    <property type="match status" value="1"/>
</dbReference>
<dbReference type="InterPro" id="IPR000304">
    <property type="entry name" value="Pyrroline-COOH_reductase"/>
</dbReference>
<evidence type="ECO:0000313" key="13">
    <source>
        <dbReference type="EMBL" id="TDO95547.1"/>
    </source>
</evidence>
<name>A0A4R6M2R4_9GAMM</name>
<proteinExistence type="inferred from homology"/>
<evidence type="ECO:0000256" key="6">
    <source>
        <dbReference type="ARBA" id="ARBA00022857"/>
    </source>
</evidence>
<dbReference type="PANTHER" id="PTHR11645">
    <property type="entry name" value="PYRROLINE-5-CARBOXYLATE REDUCTASE"/>
    <property type="match status" value="1"/>
</dbReference>
<evidence type="ECO:0000259" key="11">
    <source>
        <dbReference type="Pfam" id="PF03807"/>
    </source>
</evidence>
<dbReference type="FunFam" id="3.40.50.720:FF:000190">
    <property type="entry name" value="Pyrroline-5-carboxylate reductase"/>
    <property type="match status" value="1"/>
</dbReference>
<dbReference type="InterPro" id="IPR028939">
    <property type="entry name" value="P5C_Rdtase_cat_N"/>
</dbReference>
<comment type="pathway">
    <text evidence="8">Amino-acid biosynthesis; L-proline biosynthesis; L-proline from L-glutamate 5-semialdehyde: step 1/1.</text>
</comment>
<dbReference type="InterPro" id="IPR029036">
    <property type="entry name" value="P5CR_dimer"/>
</dbReference>
<keyword evidence="3 8" id="KW-0963">Cytoplasm</keyword>
<comment type="catalytic activity">
    <reaction evidence="8">
        <text>L-proline + NAD(+) = (S)-1-pyrroline-5-carboxylate + NADH + 2 H(+)</text>
        <dbReference type="Rhea" id="RHEA:14105"/>
        <dbReference type="ChEBI" id="CHEBI:15378"/>
        <dbReference type="ChEBI" id="CHEBI:17388"/>
        <dbReference type="ChEBI" id="CHEBI:57540"/>
        <dbReference type="ChEBI" id="CHEBI:57945"/>
        <dbReference type="ChEBI" id="CHEBI:60039"/>
        <dbReference type="EC" id="1.5.1.2"/>
    </reaction>
</comment>
<dbReference type="PIRSF" id="PIRSF000193">
    <property type="entry name" value="Pyrrol-5-carb_rd"/>
    <property type="match status" value="1"/>
</dbReference>
<dbReference type="GO" id="GO:0005737">
    <property type="term" value="C:cytoplasm"/>
    <property type="evidence" value="ECO:0007669"/>
    <property type="project" value="UniProtKB-SubCell"/>
</dbReference>
<dbReference type="InterPro" id="IPR036291">
    <property type="entry name" value="NAD(P)-bd_dom_sf"/>
</dbReference>
<evidence type="ECO:0000256" key="3">
    <source>
        <dbReference type="ARBA" id="ARBA00022490"/>
    </source>
</evidence>
<evidence type="ECO:0000256" key="2">
    <source>
        <dbReference type="ARBA" id="ARBA00005525"/>
    </source>
</evidence>
<feature type="domain" description="Pyrroline-5-carboxylate reductase dimerisation" evidence="12">
    <location>
        <begin position="162"/>
        <end position="266"/>
    </location>
</feature>
<comment type="caution">
    <text evidence="13">The sequence shown here is derived from an EMBL/GenBank/DDBJ whole genome shotgun (WGS) entry which is preliminary data.</text>
</comment>
<comment type="similarity">
    <text evidence="2 8">Belongs to the pyrroline-5-carboxylate reductase family.</text>
</comment>
<dbReference type="Pfam" id="PF14748">
    <property type="entry name" value="P5CR_dimer"/>
    <property type="match status" value="1"/>
</dbReference>
<feature type="domain" description="Pyrroline-5-carboxylate reductase catalytic N-terminal" evidence="11">
    <location>
        <begin position="4"/>
        <end position="98"/>
    </location>
</feature>
<dbReference type="RefSeq" id="WP_133505165.1">
    <property type="nucleotide sequence ID" value="NZ_SNXC01000016.1"/>
</dbReference>
<organism evidence="13 14">
    <name type="scientific">Marinomonas balearica</name>
    <dbReference type="NCBI Taxonomy" id="491947"/>
    <lineage>
        <taxon>Bacteria</taxon>
        <taxon>Pseudomonadati</taxon>
        <taxon>Pseudomonadota</taxon>
        <taxon>Gammaproteobacteria</taxon>
        <taxon>Oceanospirillales</taxon>
        <taxon>Oceanospirillaceae</taxon>
        <taxon>Marinomonas</taxon>
    </lineage>
</organism>
<evidence type="ECO:0000256" key="7">
    <source>
        <dbReference type="ARBA" id="ARBA00023002"/>
    </source>
</evidence>
<comment type="catalytic activity">
    <reaction evidence="8">
        <text>L-proline + NADP(+) = (S)-1-pyrroline-5-carboxylate + NADPH + 2 H(+)</text>
        <dbReference type="Rhea" id="RHEA:14109"/>
        <dbReference type="ChEBI" id="CHEBI:15378"/>
        <dbReference type="ChEBI" id="CHEBI:17388"/>
        <dbReference type="ChEBI" id="CHEBI:57783"/>
        <dbReference type="ChEBI" id="CHEBI:58349"/>
        <dbReference type="ChEBI" id="CHEBI:60039"/>
        <dbReference type="EC" id="1.5.1.2"/>
    </reaction>
</comment>
<comment type="function">
    <text evidence="8">Catalyzes the reduction of 1-pyrroline-5-carboxylate (PCA) to L-proline.</text>
</comment>
<dbReference type="GO" id="GO:0004735">
    <property type="term" value="F:pyrroline-5-carboxylate reductase activity"/>
    <property type="evidence" value="ECO:0007669"/>
    <property type="project" value="UniProtKB-UniRule"/>
</dbReference>
<dbReference type="AlphaFoldDB" id="A0A4R6M2R4"/>
<keyword evidence="6 8" id="KW-0521">NADP</keyword>
<evidence type="ECO:0000256" key="1">
    <source>
        <dbReference type="ARBA" id="ARBA00004496"/>
    </source>
</evidence>
<keyword evidence="5 8" id="KW-0641">Proline biosynthesis</keyword>
<evidence type="ECO:0000313" key="14">
    <source>
        <dbReference type="Proteomes" id="UP000294656"/>
    </source>
</evidence>
<dbReference type="HAMAP" id="MF_01925">
    <property type="entry name" value="P5C_reductase"/>
    <property type="match status" value="1"/>
</dbReference>
<dbReference type="SUPFAM" id="SSF51735">
    <property type="entry name" value="NAD(P)-binding Rossmann-fold domains"/>
    <property type="match status" value="1"/>
</dbReference>
<dbReference type="NCBIfam" id="TIGR00112">
    <property type="entry name" value="proC"/>
    <property type="match status" value="1"/>
</dbReference>
<keyword evidence="7 8" id="KW-0560">Oxidoreductase</keyword>
<dbReference type="InterPro" id="IPR008927">
    <property type="entry name" value="6-PGluconate_DH-like_C_sf"/>
</dbReference>
<dbReference type="PANTHER" id="PTHR11645:SF0">
    <property type="entry name" value="PYRROLINE-5-CARBOXYLATE REDUCTASE 3"/>
    <property type="match status" value="1"/>
</dbReference>
<evidence type="ECO:0000256" key="4">
    <source>
        <dbReference type="ARBA" id="ARBA00022605"/>
    </source>
</evidence>
<sequence>MSLRIAFIGVGNMASAIIGGLVASGYPADKICGTALNTDSFPELEAKFGLKMMASNNEAIASADIVFLCVKPNQVRSVLEQAADVISSSQMYVSVAAGVEISSIESWLPTPAAVVRSMPNTPALVMSGMSGLVANDATTEEQKDWITSVFNSFGDCVWVENETQMHQVTALSGSAPAYFFRILESMIKSGIEQGMSEENSRKLAAQTMLGAAKMATEIDDSIAQLRVNITSPNGTTEQALNSLNDANIDKVMDDAMRACVKRSKELASEMANS</sequence>